<dbReference type="SMART" id="SM00044">
    <property type="entry name" value="CYCc"/>
    <property type="match status" value="1"/>
</dbReference>
<dbReference type="Gene3D" id="3.30.70.1230">
    <property type="entry name" value="Nucleotide cyclase"/>
    <property type="match status" value="1"/>
</dbReference>
<dbReference type="GO" id="GO:0035556">
    <property type="term" value="P:intracellular signal transduction"/>
    <property type="evidence" value="ECO:0007669"/>
    <property type="project" value="InterPro"/>
</dbReference>
<dbReference type="RefSeq" id="WP_027316608.1">
    <property type="nucleotide sequence ID" value="NZ_JACIDC010000008.1"/>
</dbReference>
<dbReference type="SUPFAM" id="SSF55073">
    <property type="entry name" value="Nucleotide cyclase"/>
    <property type="match status" value="1"/>
</dbReference>
<reference evidence="3 4" key="1">
    <citation type="submission" date="2020-08" db="EMBL/GenBank/DDBJ databases">
        <title>Genomic Encyclopedia of Type Strains, Phase IV (KMG-IV): sequencing the most valuable type-strain genomes for metagenomic binning, comparative biology and taxonomic classification.</title>
        <authorList>
            <person name="Goeker M."/>
        </authorList>
    </citation>
    <scope>NUCLEOTIDE SEQUENCE [LARGE SCALE GENOMIC DNA]</scope>
    <source>
        <strain evidence="3 4">DSM 15743</strain>
    </source>
</reference>
<evidence type="ECO:0000259" key="2">
    <source>
        <dbReference type="PROSITE" id="PS50125"/>
    </source>
</evidence>
<keyword evidence="1" id="KW-0802">TPR repeat</keyword>
<name>A0A7W6IGU9_9HYPH</name>
<dbReference type="CDD" id="cd07302">
    <property type="entry name" value="CHD"/>
    <property type="match status" value="1"/>
</dbReference>
<dbReference type="EC" id="4.6.1.1" evidence="3"/>
<dbReference type="AlphaFoldDB" id="A0A7W6IGU9"/>
<gene>
    <name evidence="3" type="ORF">GGR34_002575</name>
</gene>
<dbReference type="PROSITE" id="PS50005">
    <property type="entry name" value="TPR"/>
    <property type="match status" value="2"/>
</dbReference>
<dbReference type="PROSITE" id="PS50125">
    <property type="entry name" value="GUANYLATE_CYCLASE_2"/>
    <property type="match status" value="1"/>
</dbReference>
<dbReference type="PANTHER" id="PTHR43081">
    <property type="entry name" value="ADENYLATE CYCLASE, TERMINAL-DIFFERENTIATION SPECIFIC-RELATED"/>
    <property type="match status" value="1"/>
</dbReference>
<protein>
    <submittedName>
        <fullName evidence="3">Adenylate cyclase</fullName>
        <ecNumber evidence="3">4.6.1.1</ecNumber>
    </submittedName>
</protein>
<keyword evidence="3" id="KW-0456">Lyase</keyword>
<dbReference type="InterPro" id="IPR029787">
    <property type="entry name" value="Nucleotide_cyclase"/>
</dbReference>
<comment type="caution">
    <text evidence="3">The sequence shown here is derived from an EMBL/GenBank/DDBJ whole genome shotgun (WGS) entry which is preliminary data.</text>
</comment>
<dbReference type="PANTHER" id="PTHR43081:SF19">
    <property type="entry name" value="PH-SENSITIVE ADENYLATE CYCLASE RV1264"/>
    <property type="match status" value="1"/>
</dbReference>
<organism evidence="3 4">
    <name type="scientific">Microvirga flocculans</name>
    <dbReference type="NCBI Taxonomy" id="217168"/>
    <lineage>
        <taxon>Bacteria</taxon>
        <taxon>Pseudomonadati</taxon>
        <taxon>Pseudomonadota</taxon>
        <taxon>Alphaproteobacteria</taxon>
        <taxon>Hyphomicrobiales</taxon>
        <taxon>Methylobacteriaceae</taxon>
        <taxon>Microvirga</taxon>
    </lineage>
</organism>
<dbReference type="Gene3D" id="1.25.40.10">
    <property type="entry name" value="Tetratricopeptide repeat domain"/>
    <property type="match status" value="1"/>
</dbReference>
<sequence length="591" mass="66106">MSSPSDQTAQRRLATVLCADVVGYSDLMAQDEEGTMSRLRDLRRRVIEPGIRSHHGRLVKTVGDGFLVEFSSPVEAVRCAVELQESMAEDARLSAIHPLRLRIGINLSDIMIDDEGDIFGDGVNVAARLQKIAMPGGICLSGKVYEEVRDKVPYTFEDRGEQEFKNIGRPIRVFSLLKGLDLSKGVVSHRTVVPIQDRPSIAVLPFLNISQDPEQEYFADGIVEDIIAALSRFKSFFVIARNSTFTYKGRVVSVQQIGQELGVRYVLEGSVRRSGKRIRITAQLVDAVTGGHLWAEHYDGVVEDVFDLQDQITASVVGSIQPSIRAAEIERAKRKRPENLDAYDLVMRALPHVWSLDAEANQEATWLIDRALVLDPSYPLALSLAAWCRGQRIVYNWSVNVPDDKRETLRQAQAAAALAHDDPFILTVLGAALTITREYQRAASMLERALALDPNSAWAWNRSGWLHNYRDDPEVAIQHFEHSLRLSPFDPMAFNCEMGIGCAHFIAKRYDLAALWQERALSVNPSATWILRTLAPTYVFAGDHEKARSCIRDLLKAYPEIRISDIRQALAFSDEVMGRFAQGLREAGLPE</sequence>
<evidence type="ECO:0000256" key="1">
    <source>
        <dbReference type="PROSITE-ProRule" id="PRU00339"/>
    </source>
</evidence>
<dbReference type="InterPro" id="IPR050697">
    <property type="entry name" value="Adenylyl/Guanylyl_Cyclase_3/4"/>
</dbReference>
<dbReference type="InterPro" id="IPR011990">
    <property type="entry name" value="TPR-like_helical_dom_sf"/>
</dbReference>
<evidence type="ECO:0000313" key="3">
    <source>
        <dbReference type="EMBL" id="MBB4040916.1"/>
    </source>
</evidence>
<proteinExistence type="predicted"/>
<feature type="domain" description="Guanylate cyclase" evidence="2">
    <location>
        <begin position="15"/>
        <end position="130"/>
    </location>
</feature>
<dbReference type="InterPro" id="IPR001054">
    <property type="entry name" value="A/G_cyclase"/>
</dbReference>
<keyword evidence="4" id="KW-1185">Reference proteome</keyword>
<dbReference type="Proteomes" id="UP000519439">
    <property type="component" value="Unassembled WGS sequence"/>
</dbReference>
<dbReference type="InterPro" id="IPR019734">
    <property type="entry name" value="TPR_rpt"/>
</dbReference>
<accession>A0A7W6IGU9</accession>
<evidence type="ECO:0000313" key="4">
    <source>
        <dbReference type="Proteomes" id="UP000519439"/>
    </source>
</evidence>
<dbReference type="GO" id="GO:0004016">
    <property type="term" value="F:adenylate cyclase activity"/>
    <property type="evidence" value="ECO:0007669"/>
    <property type="project" value="UniProtKB-EC"/>
</dbReference>
<feature type="repeat" description="TPR" evidence="1">
    <location>
        <begin position="457"/>
        <end position="490"/>
    </location>
</feature>
<dbReference type="Gene3D" id="3.40.50.10070">
    <property type="entry name" value="TolB, N-terminal domain"/>
    <property type="match status" value="1"/>
</dbReference>
<dbReference type="EMBL" id="JACIDC010000008">
    <property type="protein sequence ID" value="MBB4040916.1"/>
    <property type="molecule type" value="Genomic_DNA"/>
</dbReference>
<dbReference type="GO" id="GO:0006171">
    <property type="term" value="P:cAMP biosynthetic process"/>
    <property type="evidence" value="ECO:0007669"/>
    <property type="project" value="TreeGrafter"/>
</dbReference>
<dbReference type="SMART" id="SM00028">
    <property type="entry name" value="TPR"/>
    <property type="match status" value="4"/>
</dbReference>
<dbReference type="SUPFAM" id="SSF48452">
    <property type="entry name" value="TPR-like"/>
    <property type="match status" value="1"/>
</dbReference>
<dbReference type="Pfam" id="PF00211">
    <property type="entry name" value="Guanylate_cyc"/>
    <property type="match status" value="1"/>
</dbReference>
<feature type="repeat" description="TPR" evidence="1">
    <location>
        <begin position="423"/>
        <end position="456"/>
    </location>
</feature>